<keyword evidence="2 4" id="KW-0503">Monooxygenase</keyword>
<dbReference type="InterPro" id="IPR002938">
    <property type="entry name" value="FAD-bd"/>
</dbReference>
<comment type="caution">
    <text evidence="4">The sequence shown here is derived from an EMBL/GenBank/DDBJ whole genome shotgun (WGS) entry which is preliminary data.</text>
</comment>
<name>A0ABV8LT46_9ACTN</name>
<dbReference type="PANTHER" id="PTHR13789:SF309">
    <property type="entry name" value="PUTATIVE (AFU_ORTHOLOGUE AFUA_6G14510)-RELATED"/>
    <property type="match status" value="1"/>
</dbReference>
<dbReference type="InterPro" id="IPR036188">
    <property type="entry name" value="FAD/NAD-bd_sf"/>
</dbReference>
<keyword evidence="1" id="KW-0560">Oxidoreductase</keyword>
<feature type="domain" description="FAD-binding" evidence="3">
    <location>
        <begin position="7"/>
        <end position="115"/>
    </location>
</feature>
<feature type="domain" description="FAD-binding" evidence="3">
    <location>
        <begin position="134"/>
        <end position="321"/>
    </location>
</feature>
<keyword evidence="5" id="KW-1185">Reference proteome</keyword>
<dbReference type="Pfam" id="PF01494">
    <property type="entry name" value="FAD_binding_3"/>
    <property type="match status" value="2"/>
</dbReference>
<reference evidence="5" key="1">
    <citation type="journal article" date="2019" name="Int. J. Syst. Evol. Microbiol.">
        <title>The Global Catalogue of Microorganisms (GCM) 10K type strain sequencing project: providing services to taxonomists for standard genome sequencing and annotation.</title>
        <authorList>
            <consortium name="The Broad Institute Genomics Platform"/>
            <consortium name="The Broad Institute Genome Sequencing Center for Infectious Disease"/>
            <person name="Wu L."/>
            <person name="Ma J."/>
        </authorList>
    </citation>
    <scope>NUCLEOTIDE SEQUENCE [LARGE SCALE GENOMIC DNA]</scope>
    <source>
        <strain evidence="5">CGMCC 4.7289</strain>
    </source>
</reference>
<evidence type="ECO:0000256" key="1">
    <source>
        <dbReference type="ARBA" id="ARBA00023002"/>
    </source>
</evidence>
<dbReference type="Gene3D" id="3.50.50.60">
    <property type="entry name" value="FAD/NAD(P)-binding domain"/>
    <property type="match status" value="1"/>
</dbReference>
<evidence type="ECO:0000313" key="5">
    <source>
        <dbReference type="Proteomes" id="UP001595816"/>
    </source>
</evidence>
<dbReference type="GO" id="GO:0004497">
    <property type="term" value="F:monooxygenase activity"/>
    <property type="evidence" value="ECO:0007669"/>
    <property type="project" value="UniProtKB-KW"/>
</dbReference>
<dbReference type="PRINTS" id="PR00420">
    <property type="entry name" value="RNGMNOXGNASE"/>
</dbReference>
<dbReference type="SUPFAM" id="SSF51905">
    <property type="entry name" value="FAD/NAD(P)-binding domain"/>
    <property type="match status" value="1"/>
</dbReference>
<proteinExistence type="predicted"/>
<organism evidence="4 5">
    <name type="scientific">Hamadaea flava</name>
    <dbReference type="NCBI Taxonomy" id="1742688"/>
    <lineage>
        <taxon>Bacteria</taxon>
        <taxon>Bacillati</taxon>
        <taxon>Actinomycetota</taxon>
        <taxon>Actinomycetes</taxon>
        <taxon>Micromonosporales</taxon>
        <taxon>Micromonosporaceae</taxon>
        <taxon>Hamadaea</taxon>
    </lineage>
</organism>
<evidence type="ECO:0000256" key="2">
    <source>
        <dbReference type="ARBA" id="ARBA00023033"/>
    </source>
</evidence>
<dbReference type="EMBL" id="JBHSAY010000012">
    <property type="protein sequence ID" value="MFC4133518.1"/>
    <property type="molecule type" value="Genomic_DNA"/>
</dbReference>
<gene>
    <name evidence="4" type="ORF">ACFOZ4_23160</name>
</gene>
<evidence type="ECO:0000259" key="3">
    <source>
        <dbReference type="Pfam" id="PF01494"/>
    </source>
</evidence>
<sequence length="363" mass="38489">MTPPGEAAVVGGGIGGLAAALALHRAGWGVRVLERAPQITEIGAGLSLWPNAIRALAALGLADQVLELGAVEARGGIRDRRGRWLSRSSAAEISRAYGYPMLVVHRADLVRVLRDALPDGVLQLGIEVQDVPAAPLVVAADGATSTLRRRLLPGYEPRYAGYTAWRMINAYDAPADGAVTWGRGERFGFAPMTGGRFYCFATATVPAGGRSPDGEYAELLRRFGDWPEPIPALLAATAPEAVLRHDITDLPDLPSFAGGRVAYLGDAAHAMTPNLGQGACQALEDAVTLARCVTAAPDVPTGLARYDALRRRRTQMIVRRSRRLGQVGQLASPVGVLGRDLVARLVPPALTLRGLAPVLRWDV</sequence>
<dbReference type="InterPro" id="IPR050493">
    <property type="entry name" value="FAD-dep_Monooxygenase_BioMet"/>
</dbReference>
<dbReference type="RefSeq" id="WP_253762312.1">
    <property type="nucleotide sequence ID" value="NZ_JAMZDZ010000001.1"/>
</dbReference>
<dbReference type="PANTHER" id="PTHR13789">
    <property type="entry name" value="MONOOXYGENASE"/>
    <property type="match status" value="1"/>
</dbReference>
<dbReference type="Proteomes" id="UP001595816">
    <property type="component" value="Unassembled WGS sequence"/>
</dbReference>
<protein>
    <submittedName>
        <fullName evidence="4">FAD-dependent monooxygenase</fullName>
    </submittedName>
</protein>
<accession>A0ABV8LT46</accession>
<evidence type="ECO:0000313" key="4">
    <source>
        <dbReference type="EMBL" id="MFC4133518.1"/>
    </source>
</evidence>